<dbReference type="InterPro" id="IPR016431">
    <property type="entry name" value="Pyrv-formate_lyase-activ_prd"/>
</dbReference>
<reference evidence="8" key="1">
    <citation type="submission" date="2020-10" db="EMBL/GenBank/DDBJ databases">
        <authorList>
            <person name="Gilroy R."/>
        </authorList>
    </citation>
    <scope>NUCLEOTIDE SEQUENCE</scope>
    <source>
        <strain evidence="8">ChiGjej3B3-7149</strain>
    </source>
</reference>
<dbReference type="SFLD" id="SFLDS00029">
    <property type="entry name" value="Radical_SAM"/>
    <property type="match status" value="1"/>
</dbReference>
<comment type="caution">
    <text evidence="8">The sequence shown here is derived from an EMBL/GenBank/DDBJ whole genome shotgun (WGS) entry which is preliminary data.</text>
</comment>
<sequence>MSAQCGLCFHRCRLAEGQTGLCRARANRGGRIVPLGYARLTSLALDPIEKKPLRRFRPGSLILSAGSFGCNLRCPFCQNAEISTAGEDFPARDCPPEELVQLALGLRTRGNIGLAYTYNEPLVGFEYVRDCAALARKAGLVNVLVTNGTIEPEPWQELLPLIDAVNIDLKGFTEDWYRRLGGDLSAVMRSIELAARACHLEVTTLLVPGCNDGEHEMRELTAWLASISPEIPLHLSRFFPRHLMRDLPPTPVERVYRLADVARERLKYVYTGNC</sequence>
<dbReference type="AlphaFoldDB" id="A0A9D1DKV7"/>
<dbReference type="Pfam" id="PF04055">
    <property type="entry name" value="Radical_SAM"/>
    <property type="match status" value="1"/>
</dbReference>
<dbReference type="GO" id="GO:0046872">
    <property type="term" value="F:metal ion binding"/>
    <property type="evidence" value="ECO:0007669"/>
    <property type="project" value="UniProtKB-KW"/>
</dbReference>
<evidence type="ECO:0000313" key="9">
    <source>
        <dbReference type="Proteomes" id="UP000824238"/>
    </source>
</evidence>
<evidence type="ECO:0000256" key="5">
    <source>
        <dbReference type="ARBA" id="ARBA00023014"/>
    </source>
</evidence>
<feature type="binding site" evidence="6">
    <location>
        <position position="70"/>
    </location>
    <ligand>
        <name>[4Fe-4S] cluster</name>
        <dbReference type="ChEBI" id="CHEBI:49883"/>
        <note>4Fe-4S-S-AdoMet</note>
    </ligand>
</feature>
<dbReference type="InterPro" id="IPR007197">
    <property type="entry name" value="rSAM"/>
</dbReference>
<evidence type="ECO:0000256" key="4">
    <source>
        <dbReference type="ARBA" id="ARBA00023004"/>
    </source>
</evidence>
<dbReference type="SUPFAM" id="SSF102114">
    <property type="entry name" value="Radical SAM enzymes"/>
    <property type="match status" value="1"/>
</dbReference>
<keyword evidence="2 6" id="KW-0949">S-adenosyl-L-methionine</keyword>
<evidence type="ECO:0000259" key="7">
    <source>
        <dbReference type="PROSITE" id="PS51918"/>
    </source>
</evidence>
<dbReference type="PANTHER" id="PTHR30352">
    <property type="entry name" value="PYRUVATE FORMATE-LYASE-ACTIVATING ENZYME"/>
    <property type="match status" value="1"/>
</dbReference>
<dbReference type="CDD" id="cd01335">
    <property type="entry name" value="Radical_SAM"/>
    <property type="match status" value="1"/>
</dbReference>
<dbReference type="InterPro" id="IPR034457">
    <property type="entry name" value="Organic_radical-activating"/>
</dbReference>
<name>A0A9D1DKV7_9FIRM</name>
<dbReference type="PANTHER" id="PTHR30352:SF5">
    <property type="entry name" value="PYRUVATE FORMATE-LYASE 1-ACTIVATING ENZYME"/>
    <property type="match status" value="1"/>
</dbReference>
<dbReference type="Proteomes" id="UP000824238">
    <property type="component" value="Unassembled WGS sequence"/>
</dbReference>
<dbReference type="Gene3D" id="3.20.20.70">
    <property type="entry name" value="Aldolase class I"/>
    <property type="match status" value="1"/>
</dbReference>
<evidence type="ECO:0000256" key="2">
    <source>
        <dbReference type="ARBA" id="ARBA00022691"/>
    </source>
</evidence>
<dbReference type="PIRSF" id="PIRSF004869">
    <property type="entry name" value="PflX_prd"/>
    <property type="match status" value="1"/>
</dbReference>
<keyword evidence="5 6" id="KW-0411">Iron-sulfur</keyword>
<gene>
    <name evidence="8" type="primary">amrS</name>
    <name evidence="8" type="ORF">IAD36_03465</name>
</gene>
<dbReference type="SFLD" id="SFLDG01101">
    <property type="entry name" value="Uncharacterised_Radical_SAM_Su"/>
    <property type="match status" value="1"/>
</dbReference>
<dbReference type="GO" id="GO:0003824">
    <property type="term" value="F:catalytic activity"/>
    <property type="evidence" value="ECO:0007669"/>
    <property type="project" value="InterPro"/>
</dbReference>
<comment type="cofactor">
    <cofactor evidence="6">
        <name>[4Fe-4S] cluster</name>
        <dbReference type="ChEBI" id="CHEBI:49883"/>
    </cofactor>
    <text evidence="6">Binds 1 [4Fe-4S] cluster. The cluster is coordinated with 3 cysteines and an exchangeable S-adenosyl-L-methionine.</text>
</comment>
<keyword evidence="4 6" id="KW-0408">Iron</keyword>
<dbReference type="InterPro" id="IPR013785">
    <property type="entry name" value="Aldolase_TIM"/>
</dbReference>
<dbReference type="NCBIfam" id="TIGR04337">
    <property type="entry name" value="AmmeMemoSam_rS"/>
    <property type="match status" value="1"/>
</dbReference>
<feature type="domain" description="Radical SAM core" evidence="7">
    <location>
        <begin position="55"/>
        <end position="268"/>
    </location>
</feature>
<evidence type="ECO:0000256" key="1">
    <source>
        <dbReference type="ARBA" id="ARBA00022485"/>
    </source>
</evidence>
<organism evidence="8 9">
    <name type="scientific">Candidatus Scatomorpha intestinigallinarum</name>
    <dbReference type="NCBI Taxonomy" id="2840923"/>
    <lineage>
        <taxon>Bacteria</taxon>
        <taxon>Bacillati</taxon>
        <taxon>Bacillota</taxon>
        <taxon>Clostridia</taxon>
        <taxon>Eubacteriales</taxon>
        <taxon>Candidatus Scatomorpha</taxon>
    </lineage>
</organism>
<evidence type="ECO:0000256" key="6">
    <source>
        <dbReference type="PIRSR" id="PIRSR004869-50"/>
    </source>
</evidence>
<dbReference type="EMBL" id="DVHH01000086">
    <property type="protein sequence ID" value="HIR54647.1"/>
    <property type="molecule type" value="Genomic_DNA"/>
</dbReference>
<evidence type="ECO:0000256" key="3">
    <source>
        <dbReference type="ARBA" id="ARBA00022723"/>
    </source>
</evidence>
<feature type="binding site" evidence="6">
    <location>
        <position position="77"/>
    </location>
    <ligand>
        <name>[4Fe-4S] cluster</name>
        <dbReference type="ChEBI" id="CHEBI:49883"/>
        <note>4Fe-4S-S-AdoMet</note>
    </ligand>
</feature>
<keyword evidence="3 6" id="KW-0479">Metal-binding</keyword>
<evidence type="ECO:0000313" key="8">
    <source>
        <dbReference type="EMBL" id="HIR54647.1"/>
    </source>
</evidence>
<dbReference type="InterPro" id="IPR027596">
    <property type="entry name" value="AmmeMemoSam_rS"/>
</dbReference>
<dbReference type="InterPro" id="IPR058240">
    <property type="entry name" value="rSAM_sf"/>
</dbReference>
<feature type="binding site" evidence="6">
    <location>
        <position position="74"/>
    </location>
    <ligand>
        <name>[4Fe-4S] cluster</name>
        <dbReference type="ChEBI" id="CHEBI:49883"/>
        <note>4Fe-4S-S-AdoMet</note>
    </ligand>
</feature>
<proteinExistence type="predicted"/>
<accession>A0A9D1DKV7</accession>
<dbReference type="GO" id="GO:0051539">
    <property type="term" value="F:4 iron, 4 sulfur cluster binding"/>
    <property type="evidence" value="ECO:0007669"/>
    <property type="project" value="UniProtKB-KW"/>
</dbReference>
<dbReference type="PROSITE" id="PS51918">
    <property type="entry name" value="RADICAL_SAM"/>
    <property type="match status" value="1"/>
</dbReference>
<protein>
    <submittedName>
        <fullName evidence="8">AmmeMemoRadiSam system radical SAM enzyme</fullName>
    </submittedName>
</protein>
<keyword evidence="1" id="KW-0004">4Fe-4S</keyword>
<reference evidence="8" key="2">
    <citation type="journal article" date="2021" name="PeerJ">
        <title>Extensive microbial diversity within the chicken gut microbiome revealed by metagenomics and culture.</title>
        <authorList>
            <person name="Gilroy R."/>
            <person name="Ravi A."/>
            <person name="Getino M."/>
            <person name="Pursley I."/>
            <person name="Horton D.L."/>
            <person name="Alikhan N.F."/>
            <person name="Baker D."/>
            <person name="Gharbi K."/>
            <person name="Hall N."/>
            <person name="Watson M."/>
            <person name="Adriaenssens E.M."/>
            <person name="Foster-Nyarko E."/>
            <person name="Jarju S."/>
            <person name="Secka A."/>
            <person name="Antonio M."/>
            <person name="Oren A."/>
            <person name="Chaudhuri R.R."/>
            <person name="La Ragione R."/>
            <person name="Hildebrand F."/>
            <person name="Pallen M.J."/>
        </authorList>
    </citation>
    <scope>NUCLEOTIDE SEQUENCE</scope>
    <source>
        <strain evidence="8">ChiGjej3B3-7149</strain>
    </source>
</reference>